<evidence type="ECO:0000313" key="3">
    <source>
        <dbReference type="Proteomes" id="UP000749040"/>
    </source>
</evidence>
<dbReference type="Proteomes" id="UP000749040">
    <property type="component" value="Unassembled WGS sequence"/>
</dbReference>
<keyword evidence="2" id="KW-0378">Hydrolase</keyword>
<comment type="caution">
    <text evidence="2">The sequence shown here is derived from an EMBL/GenBank/DDBJ whole genome shotgun (WGS) entry which is preliminary data.</text>
</comment>
<feature type="region of interest" description="Disordered" evidence="1">
    <location>
        <begin position="659"/>
        <end position="743"/>
    </location>
</feature>
<dbReference type="InterPro" id="IPR027417">
    <property type="entry name" value="P-loop_NTPase"/>
</dbReference>
<keyword evidence="3" id="KW-1185">Reference proteome</keyword>
<accession>A0ABS2TKY0</accession>
<protein>
    <submittedName>
        <fullName evidence="2">Serine protease</fullName>
    </submittedName>
</protein>
<proteinExistence type="predicted"/>
<dbReference type="GO" id="GO:0008233">
    <property type="term" value="F:peptidase activity"/>
    <property type="evidence" value="ECO:0007669"/>
    <property type="project" value="UniProtKB-KW"/>
</dbReference>
<dbReference type="SUPFAM" id="SSF52540">
    <property type="entry name" value="P-loop containing nucleoside triphosphate hydrolases"/>
    <property type="match status" value="1"/>
</dbReference>
<evidence type="ECO:0000256" key="1">
    <source>
        <dbReference type="SAM" id="MobiDB-lite"/>
    </source>
</evidence>
<dbReference type="RefSeq" id="WP_205355810.1">
    <property type="nucleotide sequence ID" value="NZ_JADKYB010000002.1"/>
</dbReference>
<dbReference type="GO" id="GO:0006508">
    <property type="term" value="P:proteolysis"/>
    <property type="evidence" value="ECO:0007669"/>
    <property type="project" value="UniProtKB-KW"/>
</dbReference>
<dbReference type="SUPFAM" id="SSF50494">
    <property type="entry name" value="Trypsin-like serine proteases"/>
    <property type="match status" value="1"/>
</dbReference>
<keyword evidence="2" id="KW-0645">Protease</keyword>
<feature type="compositionally biased region" description="Low complexity" evidence="1">
    <location>
        <begin position="689"/>
        <end position="707"/>
    </location>
</feature>
<reference evidence="2 3" key="1">
    <citation type="submission" date="2021-01" db="EMBL/GenBank/DDBJ databases">
        <title>Streptomyces acididurans sp. nov., isolated from a peat swamp forest soil.</title>
        <authorList>
            <person name="Chantavorakit T."/>
            <person name="Duangmal K."/>
        </authorList>
    </citation>
    <scope>NUCLEOTIDE SEQUENCE [LARGE SCALE GENOMIC DNA]</scope>
    <source>
        <strain evidence="2 3">KK5PA1</strain>
    </source>
</reference>
<dbReference type="EMBL" id="JADKYB010000002">
    <property type="protein sequence ID" value="MBM9503985.1"/>
    <property type="molecule type" value="Genomic_DNA"/>
</dbReference>
<sequence>MAAHGGGTEEALVRVRDLAGRPRGTGFLADHLGTMVTSHEAVDGLARLVLHAPGGQVRLAEAAAITPLPEQGLALVATEGLTAAPLPVAPGGPADPHRRTRLPLSAARGVVVASGPVTYTATDRFHLLDQAYELDLDGAEVAGLGPDASGTPLIDAATGAVLAVVATALNSGHRAGGFAVPLRPANAPEPLAALLARNAATVPAYGAHLNLAGTLHLAAASTGPATRTERWRTAVARPGITEPLRDFLTGDVRAAGTPLVLALVGEPGTGRTTELAAIAARRAREPGPAPTVWLRGADLRAADTSIADAVERALCAAARLVDASPGAPECAPADAVCAVAAAAGRPLLVVLDTPEEMPPALAHALAGWASATAAWLRPGPARLVLACRPEFWEHAGALFPADLVCGPAYGAAAVPGGVRAASAPPHRPLPPCLRVTDLDPGEAARARSSLGLEPGALRLADAAHPLALRLLSEIRAELPGAEPGPAPSRAEVFAAHLDLLCLRTAERLAADARRPVRGSELRRLAARVAGRVHEAARHCLGPGQGQLDREAFAGLFPWRTGWASAVLAEGLLVPAGAGYRFPHEEFADWLQALHLDLPAALHALVHRGLPAPRGAVVAGEGRFRVPAQGAAETVPGAAVPAGAAARSRPARHRWFARPSAEAAGRAAGVGEGGARVPAQGGTRRREAAEATAAPGVRRGARAGEGPRSVLSAGSGSVGQDRLMPSGVGGKPSQEPPAATGNPPRALKQRWFAASAGSGDGAALRVAGREDAEEVLVRLPVRRLVARSGAQPPPVPPAPAVAPRAVPVPRHRAGPVVQALLLAPEEARVAHLGALVAALGRDPGREAGWWGTHLVRETVLRAADATAYREVLGELAERIVAGAGERGGFAADGRMGDLGGFGPWFWQRLPLGAIERLDLLRVLLPADPPPPAGRNGDGKARFLDAAAMLLREDPARAVPAVCGWLRDERPLHPGAGPDRPRLTVARAAQALLHTHRRLAPDELMEALSAAAHPRAGELLAALAEDEPSAVCRAVDRWARDPRPERRAAAAAYAPMAASHARSGADRALLRHAALALLERPADHALHGAALGLLVQDPATRDRHLYPALERFTAGDPGVPAAALAAALPARPEPVLAAFGARLRTGGEGAAEVLRELAAVTDPALTGRLTALLADHLAHRPEQAGGVAAYLDLRLERGPAVRAELVALTRAVLRDHPPQVRRTLLPVFAAPGTPASRPLRQELLDLVLDGEHDPEVLDALLAAAADGCRGRRPVRTRALVHRLGLLLGRDPEGAARFDRRVVEFARADPEFGRLVRGWLTDGAAWDAVLGPSARRRLEAAAAPDPAGRGGTQAGWRRARGPG</sequence>
<gene>
    <name evidence="2" type="ORF">ITX44_05425</name>
</gene>
<feature type="region of interest" description="Disordered" evidence="1">
    <location>
        <begin position="1335"/>
        <end position="1360"/>
    </location>
</feature>
<dbReference type="InterPro" id="IPR009003">
    <property type="entry name" value="Peptidase_S1_PA"/>
</dbReference>
<evidence type="ECO:0000313" key="2">
    <source>
        <dbReference type="EMBL" id="MBM9503985.1"/>
    </source>
</evidence>
<name>A0ABS2TKY0_9ACTN</name>
<organism evidence="2 3">
    <name type="scientific">Actinacidiphila acididurans</name>
    <dbReference type="NCBI Taxonomy" id="2784346"/>
    <lineage>
        <taxon>Bacteria</taxon>
        <taxon>Bacillati</taxon>
        <taxon>Actinomycetota</taxon>
        <taxon>Actinomycetes</taxon>
        <taxon>Kitasatosporales</taxon>
        <taxon>Streptomycetaceae</taxon>
        <taxon>Actinacidiphila</taxon>
    </lineage>
</organism>